<keyword evidence="2" id="KW-1185">Reference proteome</keyword>
<gene>
    <name evidence="1" type="ORF">KB449_12525</name>
</gene>
<dbReference type="Proteomes" id="UP001161691">
    <property type="component" value="Unassembled WGS sequence"/>
</dbReference>
<evidence type="ECO:0000313" key="2">
    <source>
        <dbReference type="Proteomes" id="UP001161691"/>
    </source>
</evidence>
<comment type="caution">
    <text evidence="1">The sequence shown here is derived from an EMBL/GenBank/DDBJ whole genome shotgun (WGS) entry which is preliminary data.</text>
</comment>
<reference evidence="1" key="1">
    <citation type="submission" date="2023-04" db="EMBL/GenBank/DDBJ databases">
        <title>Comparative genomic analysis of Cohnella hashimotonis sp. nov., isolated from the International Space Station.</title>
        <authorList>
            <person name="Venkateswaran K."/>
            <person name="Simpson A."/>
        </authorList>
    </citation>
    <scope>NUCLEOTIDE SEQUENCE</scope>
    <source>
        <strain evidence="1">F6_2S_P_1</strain>
    </source>
</reference>
<accession>A0ABT6TG32</accession>
<protein>
    <submittedName>
        <fullName evidence="1">Uncharacterized protein</fullName>
    </submittedName>
</protein>
<name>A0ABT6TG32_9BACL</name>
<evidence type="ECO:0000313" key="1">
    <source>
        <dbReference type="EMBL" id="MDI4645797.1"/>
    </source>
</evidence>
<dbReference type="RefSeq" id="WP_282908698.1">
    <property type="nucleotide sequence ID" value="NZ_JAGRPV010000001.1"/>
</dbReference>
<dbReference type="Gene3D" id="3.20.20.80">
    <property type="entry name" value="Glycosidases"/>
    <property type="match status" value="1"/>
</dbReference>
<sequence length="262" mass="30026">MLKNLLDVMQDLYDQGAPVPKIAFYTNTDSGSTMEYIYDRYYKTGAPDRHPDLWFNWRSKPLIIGVSSQASTAVSNFFTIKESQWPTKAPKNNGFPWIDFLRPQQVYNDNGQKEIMTVSPAQNSGSLLFIDNAFFGLPNTWGRGYHNGTHDNSLDAVNSGYNFIEQWNNAIAQDPLIVFITGWNEWMAGIWDGIGNRKVNSYDAATMAYSRDIQPMKDGFKDNYYMLLAKYIRQYKGYNAMPVPSADKTVTINTDFSRWIFT</sequence>
<dbReference type="EMBL" id="JAGRPV010000001">
    <property type="protein sequence ID" value="MDI4645797.1"/>
    <property type="molecule type" value="Genomic_DNA"/>
</dbReference>
<proteinExistence type="predicted"/>
<organism evidence="1 2">
    <name type="scientific">Cohnella hashimotonis</name>
    <dbReference type="NCBI Taxonomy" id="2826895"/>
    <lineage>
        <taxon>Bacteria</taxon>
        <taxon>Bacillati</taxon>
        <taxon>Bacillota</taxon>
        <taxon>Bacilli</taxon>
        <taxon>Bacillales</taxon>
        <taxon>Paenibacillaceae</taxon>
        <taxon>Cohnella</taxon>
    </lineage>
</organism>